<evidence type="ECO:0000313" key="2">
    <source>
        <dbReference type="EMBL" id="CAG8800985.1"/>
    </source>
</evidence>
<keyword evidence="3" id="KW-1185">Reference proteome</keyword>
<gene>
    <name evidence="2" type="ORF">DERYTH_LOCUS23359</name>
</gene>
<sequence length="362" mass="43449">YSTTRTIRTYFDEVIVDEWSYKGFVKYGVKFGLYDKKRVCNYKYKKCLEDIERSYSSLDKEILKASSLKKSFKGALRAIPGFLDTFLTFDVKMERDQLNELDALMENEAIEEYSYRATLNNHVREEKKLYSKQQLESRKRDYHLWWIFVDNVPFIWINKLTKDAKMITIRSELKQDNSDKESRDDNTDFYDSDSSTKNVSTEIKNLIMKMKNVKNDNRLFEYRIANLSEKNQADPINQVFTNNDKKFMKALWKEWEEDIKPQIKKYTQAIKIKTELIFNDNNNGTSPNVIFEAPFEDEFNYKKHYEMIWTRDIYQRFICLFNSPFNILRDFCTSELAYRDSFVNPIIPKIFDDVNDKIRFPV</sequence>
<evidence type="ECO:0000256" key="1">
    <source>
        <dbReference type="SAM" id="MobiDB-lite"/>
    </source>
</evidence>
<dbReference type="Proteomes" id="UP000789405">
    <property type="component" value="Unassembled WGS sequence"/>
</dbReference>
<feature type="compositionally biased region" description="Basic and acidic residues" evidence="1">
    <location>
        <begin position="174"/>
        <end position="186"/>
    </location>
</feature>
<accession>A0A9N9JXG9</accession>
<dbReference type="AlphaFoldDB" id="A0A9N9JXG9"/>
<feature type="non-terminal residue" evidence="2">
    <location>
        <position position="1"/>
    </location>
</feature>
<feature type="non-terminal residue" evidence="2">
    <location>
        <position position="362"/>
    </location>
</feature>
<name>A0A9N9JXG9_9GLOM</name>
<feature type="region of interest" description="Disordered" evidence="1">
    <location>
        <begin position="174"/>
        <end position="196"/>
    </location>
</feature>
<reference evidence="2" key="1">
    <citation type="submission" date="2021-06" db="EMBL/GenBank/DDBJ databases">
        <authorList>
            <person name="Kallberg Y."/>
            <person name="Tangrot J."/>
            <person name="Rosling A."/>
        </authorList>
    </citation>
    <scope>NUCLEOTIDE SEQUENCE</scope>
    <source>
        <strain evidence="2">MA453B</strain>
    </source>
</reference>
<protein>
    <submittedName>
        <fullName evidence="2">4977_t:CDS:1</fullName>
    </submittedName>
</protein>
<evidence type="ECO:0000313" key="3">
    <source>
        <dbReference type="Proteomes" id="UP000789405"/>
    </source>
</evidence>
<organism evidence="2 3">
    <name type="scientific">Dentiscutata erythropus</name>
    <dbReference type="NCBI Taxonomy" id="1348616"/>
    <lineage>
        <taxon>Eukaryota</taxon>
        <taxon>Fungi</taxon>
        <taxon>Fungi incertae sedis</taxon>
        <taxon>Mucoromycota</taxon>
        <taxon>Glomeromycotina</taxon>
        <taxon>Glomeromycetes</taxon>
        <taxon>Diversisporales</taxon>
        <taxon>Gigasporaceae</taxon>
        <taxon>Dentiscutata</taxon>
    </lineage>
</organism>
<dbReference type="OrthoDB" id="2443382at2759"/>
<comment type="caution">
    <text evidence="2">The sequence shown here is derived from an EMBL/GenBank/DDBJ whole genome shotgun (WGS) entry which is preliminary data.</text>
</comment>
<proteinExistence type="predicted"/>
<dbReference type="EMBL" id="CAJVPY010035351">
    <property type="protein sequence ID" value="CAG8800985.1"/>
    <property type="molecule type" value="Genomic_DNA"/>
</dbReference>